<sequence length="536" mass="58526">MIGLDGFTVEIADRLIAEGRMPNLARLRAESARWKVTDEPYRNANLAYEQISSGMSPDASGRFSSVEFDPATYAVKQAGADNPPFTAGLNGKTVVFDSPFFNLCKASNTEGMVGWGAHGHGMPDGLHARPASLAQEITDRFGEYAAKEYIYGFWWPDPELMRRAGVALRKGVDQRTDIMRWLIGERITDWDLAITVVSDAHSATEPMWHGVDPSHPLHGHPSAPVAKQCLEEIYDAIDRHIGAMREVAPDATIVCFSVHGMGANGSDVPAMLLLPEVMYRYETGKKLFDAPTDWKDAENGIPIVSPGVPWDRIILNAMRGGKVMRVADKIERGYLRAKHKWTHTASADAGSDEPIRFPLKMSATRYSKSWKTTRAFGYPSFHDGRIRVNLKGREAHGIVALKDYAALLDEYETMLRALYDPRTGKPVIGKITRPVMDDPLNCPGNQSDIVAEFEGLPVSLGHPVLGSIGPAPYRRTGAHTGGPGALYIHEGDVAVGDYGTCSAFDIVATVGKMLDPDFVAPSGEPFLVPLLSPKAA</sequence>
<accession>A0A916YJS2</accession>
<reference evidence="1 2" key="1">
    <citation type="journal article" date="2014" name="Int. J. Syst. Evol. Microbiol.">
        <title>Complete genome sequence of Corynebacterium casei LMG S-19264T (=DSM 44701T), isolated from a smear-ripened cheese.</title>
        <authorList>
            <consortium name="US DOE Joint Genome Institute (JGI-PGF)"/>
            <person name="Walter F."/>
            <person name="Albersmeier A."/>
            <person name="Kalinowski J."/>
            <person name="Ruckert C."/>
        </authorList>
    </citation>
    <scope>NUCLEOTIDE SEQUENCE [LARGE SCALE GENOMIC DNA]</scope>
    <source>
        <strain evidence="1 2">CGMCC 1.15358</strain>
    </source>
</reference>
<dbReference type="SUPFAM" id="SSF53649">
    <property type="entry name" value="Alkaline phosphatase-like"/>
    <property type="match status" value="1"/>
</dbReference>
<keyword evidence="2" id="KW-1185">Reference proteome</keyword>
<dbReference type="PROSITE" id="PS00369">
    <property type="entry name" value="PTS_HPR_HIS"/>
    <property type="match status" value="1"/>
</dbReference>
<dbReference type="AlphaFoldDB" id="A0A916YJS2"/>
<gene>
    <name evidence="1" type="ORF">GCM10010989_23130</name>
</gene>
<organism evidence="1 2">
    <name type="scientific">Croceicoccus pelagius</name>
    <dbReference type="NCBI Taxonomy" id="1703341"/>
    <lineage>
        <taxon>Bacteria</taxon>
        <taxon>Pseudomonadati</taxon>
        <taxon>Pseudomonadota</taxon>
        <taxon>Alphaproteobacteria</taxon>
        <taxon>Sphingomonadales</taxon>
        <taxon>Erythrobacteraceae</taxon>
        <taxon>Croceicoccus</taxon>
    </lineage>
</organism>
<dbReference type="EMBL" id="BMIO01000007">
    <property type="protein sequence ID" value="GGD48134.1"/>
    <property type="molecule type" value="Genomic_DNA"/>
</dbReference>
<dbReference type="InterPro" id="IPR017850">
    <property type="entry name" value="Alkaline_phosphatase_core_sf"/>
</dbReference>
<dbReference type="InterPro" id="IPR001020">
    <property type="entry name" value="PTS_HPr_His_P_site"/>
</dbReference>
<dbReference type="Gene3D" id="3.40.720.10">
    <property type="entry name" value="Alkaline Phosphatase, subunit A"/>
    <property type="match status" value="1"/>
</dbReference>
<proteinExistence type="predicted"/>
<evidence type="ECO:0000313" key="1">
    <source>
        <dbReference type="EMBL" id="GGD48134.1"/>
    </source>
</evidence>
<name>A0A916YJS2_9SPHN</name>
<evidence type="ECO:0000313" key="2">
    <source>
        <dbReference type="Proteomes" id="UP000598997"/>
    </source>
</evidence>
<evidence type="ECO:0008006" key="3">
    <source>
        <dbReference type="Google" id="ProtNLM"/>
    </source>
</evidence>
<protein>
    <recommendedName>
        <fullName evidence="3">Nucleotide pyrophosphatase</fullName>
    </recommendedName>
</protein>
<comment type="caution">
    <text evidence="1">The sequence shown here is derived from an EMBL/GenBank/DDBJ whole genome shotgun (WGS) entry which is preliminary data.</text>
</comment>
<dbReference type="Proteomes" id="UP000598997">
    <property type="component" value="Unassembled WGS sequence"/>
</dbReference>